<evidence type="ECO:0000256" key="10">
    <source>
        <dbReference type="ARBA" id="ARBA00022840"/>
    </source>
</evidence>
<dbReference type="CDD" id="cd06225">
    <property type="entry name" value="HAMP"/>
    <property type="match status" value="1"/>
</dbReference>
<evidence type="ECO:0000256" key="11">
    <source>
        <dbReference type="ARBA" id="ARBA00022989"/>
    </source>
</evidence>
<keyword evidence="12" id="KW-0902">Two-component regulatory system</keyword>
<dbReference type="InterPro" id="IPR005467">
    <property type="entry name" value="His_kinase_dom"/>
</dbReference>
<evidence type="ECO:0000256" key="2">
    <source>
        <dbReference type="ARBA" id="ARBA00004651"/>
    </source>
</evidence>
<evidence type="ECO:0000256" key="8">
    <source>
        <dbReference type="ARBA" id="ARBA00022741"/>
    </source>
</evidence>
<evidence type="ECO:0000256" key="14">
    <source>
        <dbReference type="SAM" id="Phobius"/>
    </source>
</evidence>
<accession>A0A368W0Y1</accession>
<evidence type="ECO:0000256" key="3">
    <source>
        <dbReference type="ARBA" id="ARBA00012438"/>
    </source>
</evidence>
<evidence type="ECO:0000313" key="17">
    <source>
        <dbReference type="EMBL" id="RCW47403.1"/>
    </source>
</evidence>
<dbReference type="SMART" id="SM00387">
    <property type="entry name" value="HATPase_c"/>
    <property type="match status" value="1"/>
</dbReference>
<comment type="subcellular location">
    <subcellularLocation>
        <location evidence="2">Cell membrane</location>
        <topology evidence="2">Multi-pass membrane protein</topology>
    </subcellularLocation>
</comment>
<dbReference type="Pfam" id="PF02518">
    <property type="entry name" value="HATPase_c"/>
    <property type="match status" value="1"/>
</dbReference>
<dbReference type="PROSITE" id="PS50885">
    <property type="entry name" value="HAMP"/>
    <property type="match status" value="1"/>
</dbReference>
<dbReference type="SUPFAM" id="SSF158472">
    <property type="entry name" value="HAMP domain-like"/>
    <property type="match status" value="1"/>
</dbReference>
<feature type="domain" description="Histidine kinase" evidence="15">
    <location>
        <begin position="507"/>
        <end position="620"/>
    </location>
</feature>
<dbReference type="Gene3D" id="6.10.340.10">
    <property type="match status" value="1"/>
</dbReference>
<dbReference type="InterPro" id="IPR004358">
    <property type="entry name" value="Sig_transdc_His_kin-like_C"/>
</dbReference>
<keyword evidence="18" id="KW-1185">Reference proteome</keyword>
<organism evidence="17 18">
    <name type="scientific">Paenibacillus prosopidis</name>
    <dbReference type="NCBI Taxonomy" id="630520"/>
    <lineage>
        <taxon>Bacteria</taxon>
        <taxon>Bacillati</taxon>
        <taxon>Bacillota</taxon>
        <taxon>Bacilli</taxon>
        <taxon>Bacillales</taxon>
        <taxon>Paenibacillaceae</taxon>
        <taxon>Paenibacillus</taxon>
    </lineage>
</organism>
<dbReference type="InterPro" id="IPR050640">
    <property type="entry name" value="Bact_2-comp_sensor_kinase"/>
</dbReference>
<evidence type="ECO:0000259" key="15">
    <source>
        <dbReference type="PROSITE" id="PS50109"/>
    </source>
</evidence>
<evidence type="ECO:0000256" key="12">
    <source>
        <dbReference type="ARBA" id="ARBA00023012"/>
    </source>
</evidence>
<evidence type="ECO:0000256" key="4">
    <source>
        <dbReference type="ARBA" id="ARBA00022475"/>
    </source>
</evidence>
<dbReference type="EMBL" id="QPJD01000008">
    <property type="protein sequence ID" value="RCW47403.1"/>
    <property type="molecule type" value="Genomic_DNA"/>
</dbReference>
<reference evidence="17 18" key="1">
    <citation type="submission" date="2018-07" db="EMBL/GenBank/DDBJ databases">
        <title>Genomic Encyclopedia of Type Strains, Phase III (KMG-III): the genomes of soil and plant-associated and newly described type strains.</title>
        <authorList>
            <person name="Whitman W."/>
        </authorList>
    </citation>
    <scope>NUCLEOTIDE SEQUENCE [LARGE SCALE GENOMIC DNA]</scope>
    <source>
        <strain evidence="17 18">CECT 7506</strain>
    </source>
</reference>
<dbReference type="GO" id="GO:0005524">
    <property type="term" value="F:ATP binding"/>
    <property type="evidence" value="ECO:0007669"/>
    <property type="project" value="UniProtKB-KW"/>
</dbReference>
<keyword evidence="8" id="KW-0547">Nucleotide-binding</keyword>
<keyword evidence="5" id="KW-0597">Phosphoprotein</keyword>
<dbReference type="InterPro" id="IPR036890">
    <property type="entry name" value="HATPase_C_sf"/>
</dbReference>
<dbReference type="GO" id="GO:0005886">
    <property type="term" value="C:plasma membrane"/>
    <property type="evidence" value="ECO:0007669"/>
    <property type="project" value="UniProtKB-SubCell"/>
</dbReference>
<dbReference type="PRINTS" id="PR00344">
    <property type="entry name" value="BCTRLSENSOR"/>
</dbReference>
<evidence type="ECO:0000259" key="16">
    <source>
        <dbReference type="PROSITE" id="PS50885"/>
    </source>
</evidence>
<dbReference type="EC" id="2.7.13.3" evidence="3"/>
<dbReference type="InterPro" id="IPR033479">
    <property type="entry name" value="dCache_1"/>
</dbReference>
<dbReference type="GO" id="GO:0000155">
    <property type="term" value="F:phosphorelay sensor kinase activity"/>
    <property type="evidence" value="ECO:0007669"/>
    <property type="project" value="InterPro"/>
</dbReference>
<dbReference type="Pfam" id="PF00672">
    <property type="entry name" value="HAMP"/>
    <property type="match status" value="1"/>
</dbReference>
<dbReference type="InterPro" id="IPR010559">
    <property type="entry name" value="Sig_transdc_His_kin_internal"/>
</dbReference>
<proteinExistence type="predicted"/>
<protein>
    <recommendedName>
        <fullName evidence="3">histidine kinase</fullName>
        <ecNumber evidence="3">2.7.13.3</ecNumber>
    </recommendedName>
</protein>
<dbReference type="AlphaFoldDB" id="A0A368W0Y1"/>
<dbReference type="Pfam" id="PF06580">
    <property type="entry name" value="His_kinase"/>
    <property type="match status" value="1"/>
</dbReference>
<feature type="transmembrane region" description="Helical" evidence="14">
    <location>
        <begin position="329"/>
        <end position="351"/>
    </location>
</feature>
<evidence type="ECO:0000256" key="1">
    <source>
        <dbReference type="ARBA" id="ARBA00000085"/>
    </source>
</evidence>
<sequence>MSMSLKKRLWRIWSAFGGMRMERKLFVVFLLLITVPLSFIGYISYNNYSRSIEEKTIVYSTKMLENMMVRVDDYIEDMVRISSIPAYQDDIKQNLIRSNSYYEQRQLTSGDGSNPLPDDFDLLLSIQRGIEGNISFINTIKRGANSVYIFDQYGNGYYTTAGGGIRLNVKESYENWLERVKTSGGEAMLFSTQKYTSNLQSVRYAFTVVRKVIDKSLKPIGMIAVDANISVIEDQMSELDKVTNGKSVIIDELGNVIYDSDKERMATNIKDDPVVVQAAGAKGSFYFERDGLNRLYIYTTSPNTDWKVMTSIPVSELTKDAVVIRNVTWIATLITILVALLISTVLSFALTNPLRKMMRLMKSVQEGDFNVQFPVKYRDEVGQLGNQFNRMIVRIDHLIRDIYVMETKKKEAELHALQSQINPHFMYNTLESIRMAAELNDDQIAADMIAILGKLLRYSISDLHEEVTLADEAGHMRNYVEMLNYRYPNRFRLDSQIADGLGNYPIIKLVLQPIVENAIYHGMDDSKPSMQIKMSGERTPQAVLLRIKDDGLGMDEETLDRLNRSLAGTEEAGAKRKSGGIGLKNVNERIKLHYGNSYGLKVYSERGKGTEVVLHLPIEAGREAE</sequence>
<comment type="catalytic activity">
    <reaction evidence="1">
        <text>ATP + protein L-histidine = ADP + protein N-phospho-L-histidine.</text>
        <dbReference type="EC" id="2.7.13.3"/>
    </reaction>
</comment>
<gene>
    <name evidence="17" type="ORF">DFP97_10816</name>
</gene>
<dbReference type="Gene3D" id="3.30.565.10">
    <property type="entry name" value="Histidine kinase-like ATPase, C-terminal domain"/>
    <property type="match status" value="1"/>
</dbReference>
<keyword evidence="9 17" id="KW-0418">Kinase</keyword>
<evidence type="ECO:0000256" key="13">
    <source>
        <dbReference type="ARBA" id="ARBA00023136"/>
    </source>
</evidence>
<evidence type="ECO:0000256" key="6">
    <source>
        <dbReference type="ARBA" id="ARBA00022679"/>
    </source>
</evidence>
<evidence type="ECO:0000256" key="5">
    <source>
        <dbReference type="ARBA" id="ARBA00022553"/>
    </source>
</evidence>
<dbReference type="CDD" id="cd12912">
    <property type="entry name" value="PDC2_MCP_like"/>
    <property type="match status" value="1"/>
</dbReference>
<dbReference type="Gene3D" id="3.30.450.20">
    <property type="entry name" value="PAS domain"/>
    <property type="match status" value="1"/>
</dbReference>
<dbReference type="InterPro" id="IPR003594">
    <property type="entry name" value="HATPase_dom"/>
</dbReference>
<keyword evidence="6" id="KW-0808">Transferase</keyword>
<evidence type="ECO:0000313" key="18">
    <source>
        <dbReference type="Proteomes" id="UP000252415"/>
    </source>
</evidence>
<dbReference type="PROSITE" id="PS50109">
    <property type="entry name" value="HIS_KIN"/>
    <property type="match status" value="1"/>
</dbReference>
<name>A0A368W0Y1_9BACL</name>
<feature type="domain" description="HAMP" evidence="16">
    <location>
        <begin position="348"/>
        <end position="400"/>
    </location>
</feature>
<dbReference type="Proteomes" id="UP000252415">
    <property type="component" value="Unassembled WGS sequence"/>
</dbReference>
<dbReference type="RefSeq" id="WP_245976217.1">
    <property type="nucleotide sequence ID" value="NZ_QPJD01000008.1"/>
</dbReference>
<dbReference type="Pfam" id="PF02743">
    <property type="entry name" value="dCache_1"/>
    <property type="match status" value="1"/>
</dbReference>
<evidence type="ECO:0000256" key="9">
    <source>
        <dbReference type="ARBA" id="ARBA00022777"/>
    </source>
</evidence>
<keyword evidence="7 14" id="KW-0812">Transmembrane</keyword>
<comment type="caution">
    <text evidence="17">The sequence shown here is derived from an EMBL/GenBank/DDBJ whole genome shotgun (WGS) entry which is preliminary data.</text>
</comment>
<evidence type="ECO:0000256" key="7">
    <source>
        <dbReference type="ARBA" id="ARBA00022692"/>
    </source>
</evidence>
<dbReference type="InterPro" id="IPR003660">
    <property type="entry name" value="HAMP_dom"/>
</dbReference>
<keyword evidence="11 14" id="KW-1133">Transmembrane helix</keyword>
<keyword evidence="4" id="KW-1003">Cell membrane</keyword>
<dbReference type="SUPFAM" id="SSF55874">
    <property type="entry name" value="ATPase domain of HSP90 chaperone/DNA topoisomerase II/histidine kinase"/>
    <property type="match status" value="1"/>
</dbReference>
<dbReference type="PANTHER" id="PTHR34220">
    <property type="entry name" value="SENSOR HISTIDINE KINASE YPDA"/>
    <property type="match status" value="1"/>
</dbReference>
<dbReference type="PANTHER" id="PTHR34220:SF7">
    <property type="entry name" value="SENSOR HISTIDINE KINASE YPDA"/>
    <property type="match status" value="1"/>
</dbReference>
<keyword evidence="10" id="KW-0067">ATP-binding</keyword>
<dbReference type="SMART" id="SM00304">
    <property type="entry name" value="HAMP"/>
    <property type="match status" value="1"/>
</dbReference>
<keyword evidence="13 14" id="KW-0472">Membrane</keyword>